<dbReference type="PANTHER" id="PTHR21008">
    <property type="entry name" value="S-ADENOSYLMETHIONINE SENSOR UPSTREAM OF MTORC1-RELATED"/>
    <property type="match status" value="1"/>
</dbReference>
<sequence length="359" mass="41122">MSSEEHLLLSSFIKKIHKDLRTTAETQGVEKAWSNHCKNENALQEYAQCMKRLATEHWDKKHKGDIKNSRNAWIIHQARTYFENEIYLAKRQKELTKKEKNHLMCSVKTSQFQTPYKLLDVGSCYNPFKNVENIETTAIDIGPASSDVYKCDFTSLNLTDLNEPMDSIISKNSCPPIQKNSSNSVINTKSKGGHNHDRSYDVDETLDCNVISSMCKESFDIVVFSLLLEYMPCSKLRFQCCVKAYHLLKYEGILIIITPDSKHQTSSNVQIMKQWKQTLQAIGFKRIKYEKLTHIHCMVFRKSCLVNQINEDIYLSLGELLIPQDSNETKSEGVILNTPGERGEDDCVAQDFTSLPSQS</sequence>
<reference evidence="6" key="1">
    <citation type="submission" date="2025-08" db="UniProtKB">
        <authorList>
            <consortium name="RefSeq"/>
        </authorList>
    </citation>
    <scope>IDENTIFICATION</scope>
</reference>
<name>A0A3Q0IPY1_DIACI</name>
<dbReference type="STRING" id="121845.A0A3Q0IPY1"/>
<dbReference type="AlphaFoldDB" id="A0A3Q0IPY1"/>
<evidence type="ECO:0000256" key="3">
    <source>
        <dbReference type="ARBA" id="ARBA00022691"/>
    </source>
</evidence>
<feature type="binding site" evidence="4">
    <location>
        <position position="122"/>
    </location>
    <ligand>
        <name>S-adenosyl-L-methionine</name>
        <dbReference type="ChEBI" id="CHEBI:59789"/>
    </ligand>
</feature>
<comment type="similarity">
    <text evidence="4">Belongs to the BMT2 family.</text>
</comment>
<dbReference type="InterPro" id="IPR029063">
    <property type="entry name" value="SAM-dependent_MTases_sf"/>
</dbReference>
<dbReference type="SUPFAM" id="SSF53335">
    <property type="entry name" value="S-adenosyl-L-methionine-dependent methyltransferases"/>
    <property type="match status" value="1"/>
</dbReference>
<comment type="function">
    <text evidence="4">S-adenosyl-L-methionine-binding protein that acts as an inhibitor of mTORC1 signaling. Acts as a sensor of S-adenosyl-L-methionine to signal methionine sufficiency to mTORC1. Probably also acts as a S-adenosyl-L-methionine-dependent methyltransferase.</text>
</comment>
<dbReference type="EC" id="2.1.1.-" evidence="4"/>
<dbReference type="GO" id="GO:1904262">
    <property type="term" value="P:negative regulation of TORC1 signaling"/>
    <property type="evidence" value="ECO:0007669"/>
    <property type="project" value="TreeGrafter"/>
</dbReference>
<dbReference type="Gene3D" id="3.40.50.150">
    <property type="entry name" value="Vaccinia Virus protein VP39"/>
    <property type="match status" value="1"/>
</dbReference>
<dbReference type="GeneID" id="103505228"/>
<evidence type="ECO:0000313" key="6">
    <source>
        <dbReference type="RefSeq" id="XP_026676375.1"/>
    </source>
</evidence>
<accession>A0A3Q0IPY1</accession>
<evidence type="ECO:0000256" key="4">
    <source>
        <dbReference type="HAMAP-Rule" id="MF_03044"/>
    </source>
</evidence>
<dbReference type="KEGG" id="dci:103505228"/>
<dbReference type="CTD" id="154743"/>
<keyword evidence="2 4" id="KW-0808">Transferase</keyword>
<dbReference type="GO" id="GO:0008168">
    <property type="term" value="F:methyltransferase activity"/>
    <property type="evidence" value="ECO:0007669"/>
    <property type="project" value="UniProtKB-UniRule"/>
</dbReference>
<dbReference type="RefSeq" id="XP_026676375.1">
    <property type="nucleotide sequence ID" value="XM_026820574.1"/>
</dbReference>
<keyword evidence="1 4" id="KW-0489">Methyltransferase</keyword>
<dbReference type="Proteomes" id="UP000079169">
    <property type="component" value="Unplaced"/>
</dbReference>
<dbReference type="GO" id="GO:0032259">
    <property type="term" value="P:methylation"/>
    <property type="evidence" value="ECO:0007669"/>
    <property type="project" value="UniProtKB-KW"/>
</dbReference>
<organism evidence="5 6">
    <name type="scientific">Diaphorina citri</name>
    <name type="common">Asian citrus psyllid</name>
    <dbReference type="NCBI Taxonomy" id="121845"/>
    <lineage>
        <taxon>Eukaryota</taxon>
        <taxon>Metazoa</taxon>
        <taxon>Ecdysozoa</taxon>
        <taxon>Arthropoda</taxon>
        <taxon>Hexapoda</taxon>
        <taxon>Insecta</taxon>
        <taxon>Pterygota</taxon>
        <taxon>Neoptera</taxon>
        <taxon>Paraneoptera</taxon>
        <taxon>Hemiptera</taxon>
        <taxon>Sternorrhyncha</taxon>
        <taxon>Psylloidea</taxon>
        <taxon>Psyllidae</taxon>
        <taxon>Diaphorininae</taxon>
        <taxon>Diaphorina</taxon>
    </lineage>
</organism>
<dbReference type="HAMAP" id="MF_03044">
    <property type="entry name" value="BMT2"/>
    <property type="match status" value="1"/>
</dbReference>
<keyword evidence="3 4" id="KW-0949">S-adenosyl-L-methionine</keyword>
<dbReference type="InterPro" id="IPR021867">
    <property type="entry name" value="Bmt2/SAMTOR"/>
</dbReference>
<dbReference type="PANTHER" id="PTHR21008:SF0">
    <property type="entry name" value="S-ADENOSYLMETHIONINE SENSOR UPSTREAM OF MTORC1"/>
    <property type="match status" value="1"/>
</dbReference>
<gene>
    <name evidence="6" type="primary">LOC103505228</name>
</gene>
<keyword evidence="5" id="KW-1185">Reference proteome</keyword>
<proteinExistence type="inferred from homology"/>
<protein>
    <recommendedName>
        <fullName evidence="4">S-adenosylmethionine sensor upstream of mTORC1</fullName>
    </recommendedName>
    <alternativeName>
        <fullName evidence="4">Probable methyltransferase BMT2 homolog</fullName>
        <ecNumber evidence="4">2.1.1.-</ecNumber>
    </alternativeName>
</protein>
<dbReference type="PaxDb" id="121845-A0A3Q0IPY1"/>
<evidence type="ECO:0000313" key="5">
    <source>
        <dbReference type="Proteomes" id="UP000079169"/>
    </source>
</evidence>
<feature type="binding site" evidence="4">
    <location>
        <position position="140"/>
    </location>
    <ligand>
        <name>S-adenosyl-L-methionine</name>
        <dbReference type="ChEBI" id="CHEBI:59789"/>
    </ligand>
</feature>
<evidence type="ECO:0000256" key="1">
    <source>
        <dbReference type="ARBA" id="ARBA00022603"/>
    </source>
</evidence>
<evidence type="ECO:0000256" key="2">
    <source>
        <dbReference type="ARBA" id="ARBA00022679"/>
    </source>
</evidence>